<proteinExistence type="predicted"/>
<sequence>MALRRTIQLAIPFTLMGVVLLLSGCTTYTWPDGSQKTVLGVVAEDDNKRFEEQQAEGVRYREPGVIPQNTPAQ</sequence>
<organism evidence="1 2">
    <name type="scientific">Halomonas dongshanensis</name>
    <dbReference type="NCBI Taxonomy" id="2890835"/>
    <lineage>
        <taxon>Bacteria</taxon>
        <taxon>Pseudomonadati</taxon>
        <taxon>Pseudomonadota</taxon>
        <taxon>Gammaproteobacteria</taxon>
        <taxon>Oceanospirillales</taxon>
        <taxon>Halomonadaceae</taxon>
        <taxon>Halomonas</taxon>
    </lineage>
</organism>
<comment type="caution">
    <text evidence="1">The sequence shown here is derived from an EMBL/GenBank/DDBJ whole genome shotgun (WGS) entry which is preliminary data.</text>
</comment>
<evidence type="ECO:0000313" key="2">
    <source>
        <dbReference type="Proteomes" id="UP001165542"/>
    </source>
</evidence>
<evidence type="ECO:0000313" key="1">
    <source>
        <dbReference type="EMBL" id="MCS2610515.1"/>
    </source>
</evidence>
<protein>
    <submittedName>
        <fullName evidence="1">Uncharacterized protein</fullName>
    </submittedName>
</protein>
<dbReference type="Proteomes" id="UP001165542">
    <property type="component" value="Unassembled WGS sequence"/>
</dbReference>
<dbReference type="PROSITE" id="PS51257">
    <property type="entry name" value="PROKAR_LIPOPROTEIN"/>
    <property type="match status" value="1"/>
</dbReference>
<reference evidence="1" key="1">
    <citation type="submission" date="2021-11" db="EMBL/GenBank/DDBJ databases">
        <title>Halomonas sp., isolated from a coastal aquaculture zone in Dongshan Bay.</title>
        <authorList>
            <person name="Lin W."/>
        </authorList>
    </citation>
    <scope>NUCLEOTIDE SEQUENCE</scope>
    <source>
        <strain evidence="1">Yzlin-01</strain>
    </source>
</reference>
<dbReference type="RefSeq" id="WP_259037015.1">
    <property type="nucleotide sequence ID" value="NZ_JAJISC010000007.1"/>
</dbReference>
<accession>A0ABT2EG36</accession>
<gene>
    <name evidence="1" type="ORF">LLY24_14440</name>
</gene>
<keyword evidence="2" id="KW-1185">Reference proteome</keyword>
<name>A0ABT2EG36_9GAMM</name>
<dbReference type="EMBL" id="JAJISC010000007">
    <property type="protein sequence ID" value="MCS2610515.1"/>
    <property type="molecule type" value="Genomic_DNA"/>
</dbReference>